<dbReference type="InterPro" id="IPR012677">
    <property type="entry name" value="Nucleotide-bd_a/b_plait_sf"/>
</dbReference>
<feature type="compositionally biased region" description="Polar residues" evidence="1">
    <location>
        <begin position="301"/>
        <end position="327"/>
    </location>
</feature>
<organism evidence="2 3">
    <name type="scientific">Ceratocystis fimbriata CBS 114723</name>
    <dbReference type="NCBI Taxonomy" id="1035309"/>
    <lineage>
        <taxon>Eukaryota</taxon>
        <taxon>Fungi</taxon>
        <taxon>Dikarya</taxon>
        <taxon>Ascomycota</taxon>
        <taxon>Pezizomycotina</taxon>
        <taxon>Sordariomycetes</taxon>
        <taxon>Hypocreomycetidae</taxon>
        <taxon>Microascales</taxon>
        <taxon>Ceratocystidaceae</taxon>
        <taxon>Ceratocystis</taxon>
    </lineage>
</organism>
<proteinExistence type="predicted"/>
<comment type="caution">
    <text evidence="2">The sequence shown here is derived from an EMBL/GenBank/DDBJ whole genome shotgun (WGS) entry which is preliminary data.</text>
</comment>
<feature type="region of interest" description="Disordered" evidence="1">
    <location>
        <begin position="294"/>
        <end position="362"/>
    </location>
</feature>
<dbReference type="AlphaFoldDB" id="A0A2C5X9S8"/>
<accession>A0A2C5X9S8</accession>
<feature type="region of interest" description="Disordered" evidence="1">
    <location>
        <begin position="92"/>
        <end position="162"/>
    </location>
</feature>
<dbReference type="Gene3D" id="3.30.70.330">
    <property type="match status" value="1"/>
</dbReference>
<feature type="compositionally biased region" description="Polar residues" evidence="1">
    <location>
        <begin position="118"/>
        <end position="130"/>
    </location>
</feature>
<sequence length="511" mass="55132">MAPLILHNVPDEELYVGADGIQRPYAMVFSQQEGGMPPTRNRRAVAETGSFGKSNRRSRSRTGTPRRERDNPTQAVADKIFGDWVSMQAAAPNNANSNSATGGGSGSAAGGPSSNSAQRRPSSLAKSVSHSALLDLDDVTMGGTSPATHHHHRHHQNQTQNHREPVELMLRGYRNSTQQYAAIAHFEQLAGRICEDYPRMAPMEHRRYRSELTDPAFTQRRALTSDERAKVNMAAGGEHWVKVTFESAEAAEAARMASPQNIMGYLVSAEPWTGVAPPKDEAVPDLSNLFDPPARNKSIPGLQSTANPFLKRATSNSAFPRSATTTMGDGADEASPSYSHTSSNTFDSGTNTLDGGEQALASGSAASQISQFAMRRHSMGIPTSSFAPTVFDDDDVAMTGATDVHGNSSGNDAAGTGTNGAYCRRIPTARRVQILPAEQALLPQQSMAQRVVAAVPFLNWFSGSMVGSAVPRSELGEFDWARASLYWKVVWFLDAWFGLFGGEIFRGSREE</sequence>
<evidence type="ECO:0000256" key="1">
    <source>
        <dbReference type="SAM" id="MobiDB-lite"/>
    </source>
</evidence>
<dbReference type="STRING" id="1035309.A0A2C5X9S8"/>
<dbReference type="OrthoDB" id="8033832at2759"/>
<evidence type="ECO:0000313" key="3">
    <source>
        <dbReference type="Proteomes" id="UP000222788"/>
    </source>
</evidence>
<reference evidence="2 3" key="1">
    <citation type="journal article" date="2013" name="Fungal Biol.">
        <title>Analysis of microsatellite markers in the genome of the plant pathogen Ceratocystis fimbriata.</title>
        <authorList>
            <person name="Simpson M.C."/>
            <person name="Wilken P.M."/>
            <person name="Coetzee M.P."/>
            <person name="Wingfield M.J."/>
            <person name="Wingfield B.D."/>
        </authorList>
    </citation>
    <scope>NUCLEOTIDE SEQUENCE [LARGE SCALE GENOMIC DNA]</scope>
    <source>
        <strain evidence="2 3">CBS 114723</strain>
    </source>
</reference>
<reference evidence="2 3" key="2">
    <citation type="journal article" date="2013" name="IMA Fungus">
        <title>IMA Genome-F 1: Ceratocystis fimbriata: Draft nuclear genome sequence for the plant pathogen, Ceratocystis fimbriata.</title>
        <authorList>
            <person name="Wilken P.M."/>
            <person name="Steenkamp E.T."/>
            <person name="Wingfield M.J."/>
            <person name="de Beer Z.W."/>
            <person name="Wingfield B.D."/>
        </authorList>
    </citation>
    <scope>NUCLEOTIDE SEQUENCE [LARGE SCALE GENOMIC DNA]</scope>
    <source>
        <strain evidence="2 3">CBS 114723</strain>
    </source>
</reference>
<feature type="region of interest" description="Disordered" evidence="1">
    <location>
        <begin position="31"/>
        <end position="75"/>
    </location>
</feature>
<feature type="compositionally biased region" description="Polar residues" evidence="1">
    <location>
        <begin position="336"/>
        <end position="353"/>
    </location>
</feature>
<keyword evidence="3" id="KW-1185">Reference proteome</keyword>
<name>A0A2C5X9S8_9PEZI</name>
<evidence type="ECO:0000313" key="2">
    <source>
        <dbReference type="EMBL" id="PHH54082.1"/>
    </source>
</evidence>
<dbReference type="Proteomes" id="UP000222788">
    <property type="component" value="Unassembled WGS sequence"/>
</dbReference>
<gene>
    <name evidence="2" type="primary">NUP53</name>
    <name evidence="2" type="ORF">CFIMG_003971RA</name>
</gene>
<dbReference type="EMBL" id="APWK03000032">
    <property type="protein sequence ID" value="PHH54082.1"/>
    <property type="molecule type" value="Genomic_DNA"/>
</dbReference>
<protein>
    <submittedName>
        <fullName evidence="2">Nucleoporin NUP53</fullName>
    </submittedName>
</protein>